<sequence length="357" mass="41499">MLKGKPSEGYKQMPRYIWMLNKVYPNSYIRMQKTEDNEFMYLFIALRPLTRGFDYCRPVVVVDAAHLGGAYKGTFVSASTLDGAGCILPLAYGVVDTENDCSWIWFFEQFKNAFGERENMCIVSDRNESIMKSVSIVYPNVPHCACIWHLWKNVCSSFKRSKNTLSDIFYSIAKAYRKGDFDKLIAKVVKVDHRVKDYLGDAGYEKWSRVHSIVNRGRMMISNIAECINECLVDARRLTIIDFLEEARLRFGSWNYKNREIVSYTKDTLGRRFEEILIVNASKSAKMKVVSSSEYIFSVHEAERRYIVCLERKLAHVKVLKHKNITNLHPYCSDYYKPDALEKMYEVAMVPMPDKKD</sequence>
<dbReference type="PANTHER" id="PTHR31973">
    <property type="entry name" value="POLYPROTEIN, PUTATIVE-RELATED"/>
    <property type="match status" value="1"/>
</dbReference>
<dbReference type="Pfam" id="PF10551">
    <property type="entry name" value="MULE"/>
    <property type="match status" value="1"/>
</dbReference>
<dbReference type="Proteomes" id="UP000694930">
    <property type="component" value="Chromosome 12"/>
</dbReference>
<name>A0ABM1V1G0_SOLPN</name>
<reference evidence="2" key="1">
    <citation type="journal article" date="2014" name="Nat. Genet.">
        <title>The genome of the stress-tolerant wild tomato species Solanum pennellii.</title>
        <authorList>
            <person name="Bolger A."/>
            <person name="Scossa F."/>
            <person name="Bolger M.E."/>
            <person name="Lanz C."/>
            <person name="Maumus F."/>
            <person name="Tohge T."/>
            <person name="Quesneville H."/>
            <person name="Alseekh S."/>
            <person name="Sorensen I."/>
            <person name="Lichtenstein G."/>
            <person name="Fich E.A."/>
            <person name="Conte M."/>
            <person name="Keller H."/>
            <person name="Schneeberger K."/>
            <person name="Schwacke R."/>
            <person name="Ofner I."/>
            <person name="Vrebalov J."/>
            <person name="Xu Y."/>
            <person name="Osorio S."/>
            <person name="Aflitos S.A."/>
            <person name="Schijlen E."/>
            <person name="Jimenez-Gomez J.M."/>
            <person name="Ryngajllo M."/>
            <person name="Kimura S."/>
            <person name="Kumar R."/>
            <person name="Koenig D."/>
            <person name="Headland L.R."/>
            <person name="Maloof J.N."/>
            <person name="Sinha N."/>
            <person name="van Ham R.C."/>
            <person name="Lankhorst R.K."/>
            <person name="Mao L."/>
            <person name="Vogel A."/>
            <person name="Arsova B."/>
            <person name="Panstruga R."/>
            <person name="Fei Z."/>
            <person name="Rose J.K."/>
            <person name="Zamir D."/>
            <person name="Carrari F."/>
            <person name="Giovannoni J.J."/>
            <person name="Weigel D."/>
            <person name="Usadel B."/>
            <person name="Fernie A.R."/>
        </authorList>
    </citation>
    <scope>NUCLEOTIDE SEQUENCE [LARGE SCALE GENOMIC DNA]</scope>
    <source>
        <strain evidence="2">cv. LA0716</strain>
    </source>
</reference>
<dbReference type="PANTHER" id="PTHR31973:SF113">
    <property type="entry name" value="PROTEIN FAR1-RELATED SEQUENCE 5-LIKE"/>
    <property type="match status" value="1"/>
</dbReference>
<organism evidence="2 3">
    <name type="scientific">Solanum pennellii</name>
    <name type="common">Tomato</name>
    <name type="synonym">Lycopersicon pennellii</name>
    <dbReference type="NCBI Taxonomy" id="28526"/>
    <lineage>
        <taxon>Eukaryota</taxon>
        <taxon>Viridiplantae</taxon>
        <taxon>Streptophyta</taxon>
        <taxon>Embryophyta</taxon>
        <taxon>Tracheophyta</taxon>
        <taxon>Spermatophyta</taxon>
        <taxon>Magnoliopsida</taxon>
        <taxon>eudicotyledons</taxon>
        <taxon>Gunneridae</taxon>
        <taxon>Pentapetalae</taxon>
        <taxon>asterids</taxon>
        <taxon>lamiids</taxon>
        <taxon>Solanales</taxon>
        <taxon>Solanaceae</taxon>
        <taxon>Solanoideae</taxon>
        <taxon>Solaneae</taxon>
        <taxon>Solanum</taxon>
        <taxon>Solanum subgen. Lycopersicon</taxon>
    </lineage>
</organism>
<accession>A0ABM1V1G0</accession>
<dbReference type="GeneID" id="114075288"/>
<dbReference type="RefSeq" id="XP_027769578.1">
    <property type="nucleotide sequence ID" value="XM_027913777.1"/>
</dbReference>
<protein>
    <submittedName>
        <fullName evidence="3">Uncharacterized protein LOC114075288</fullName>
    </submittedName>
</protein>
<evidence type="ECO:0000313" key="2">
    <source>
        <dbReference type="Proteomes" id="UP000694930"/>
    </source>
</evidence>
<evidence type="ECO:0000259" key="1">
    <source>
        <dbReference type="Pfam" id="PF10551"/>
    </source>
</evidence>
<gene>
    <name evidence="3" type="primary">LOC114075288</name>
</gene>
<feature type="domain" description="MULE transposase" evidence="1">
    <location>
        <begin position="59"/>
        <end position="153"/>
    </location>
</feature>
<evidence type="ECO:0000313" key="3">
    <source>
        <dbReference type="RefSeq" id="XP_027769578.1"/>
    </source>
</evidence>
<dbReference type="InterPro" id="IPR018289">
    <property type="entry name" value="MULE_transposase_dom"/>
</dbReference>
<keyword evidence="2" id="KW-1185">Reference proteome</keyword>
<reference evidence="3" key="2">
    <citation type="submission" date="2025-08" db="UniProtKB">
        <authorList>
            <consortium name="RefSeq"/>
        </authorList>
    </citation>
    <scope>IDENTIFICATION</scope>
</reference>
<proteinExistence type="predicted"/>